<keyword evidence="1 4" id="KW-0479">Metal-binding</keyword>
<dbReference type="STRING" id="94643.A0A2A9M843"/>
<dbReference type="SMART" id="SM00356">
    <property type="entry name" value="ZnF_C3H1"/>
    <property type="match status" value="2"/>
</dbReference>
<evidence type="ECO:0000256" key="2">
    <source>
        <dbReference type="ARBA" id="ARBA00022771"/>
    </source>
</evidence>
<reference evidence="7 8" key="1">
    <citation type="submission" date="2017-09" db="EMBL/GenBank/DDBJ databases">
        <title>Genome sequencing of Besnoitia besnoiti strain Bb-Ger1.</title>
        <authorList>
            <person name="Schares G."/>
            <person name="Venepally P."/>
            <person name="Lorenzi H.A."/>
        </authorList>
    </citation>
    <scope>NUCLEOTIDE SEQUENCE [LARGE SCALE GENOMIC DNA]</scope>
    <source>
        <strain evidence="7 8">Bb-Ger1</strain>
    </source>
</reference>
<keyword evidence="8" id="KW-1185">Reference proteome</keyword>
<dbReference type="RefSeq" id="XP_029218657.1">
    <property type="nucleotide sequence ID" value="XM_029365074.1"/>
</dbReference>
<dbReference type="InterPro" id="IPR036855">
    <property type="entry name" value="Znf_CCCH_sf"/>
</dbReference>
<feature type="compositionally biased region" description="Polar residues" evidence="5">
    <location>
        <begin position="494"/>
        <end position="506"/>
    </location>
</feature>
<protein>
    <submittedName>
        <fullName evidence="7">Zinc finger (CCCH type) motif-containing protein</fullName>
    </submittedName>
</protein>
<evidence type="ECO:0000256" key="3">
    <source>
        <dbReference type="ARBA" id="ARBA00022833"/>
    </source>
</evidence>
<comment type="caution">
    <text evidence="7">The sequence shown here is derived from an EMBL/GenBank/DDBJ whole genome shotgun (WGS) entry which is preliminary data.</text>
</comment>
<keyword evidence="2 4" id="KW-0863">Zinc-finger</keyword>
<feature type="region of interest" description="Disordered" evidence="5">
    <location>
        <begin position="1013"/>
        <end position="1037"/>
    </location>
</feature>
<feature type="domain" description="C3H1-type" evidence="6">
    <location>
        <begin position="803"/>
        <end position="830"/>
    </location>
</feature>
<dbReference type="InterPro" id="IPR000571">
    <property type="entry name" value="Znf_CCCH"/>
</dbReference>
<accession>A0A2A9M843</accession>
<organism evidence="7 8">
    <name type="scientific">Besnoitia besnoiti</name>
    <name type="common">Apicomplexan protozoan</name>
    <dbReference type="NCBI Taxonomy" id="94643"/>
    <lineage>
        <taxon>Eukaryota</taxon>
        <taxon>Sar</taxon>
        <taxon>Alveolata</taxon>
        <taxon>Apicomplexa</taxon>
        <taxon>Conoidasida</taxon>
        <taxon>Coccidia</taxon>
        <taxon>Eucoccidiorida</taxon>
        <taxon>Eimeriorina</taxon>
        <taxon>Sarcocystidae</taxon>
        <taxon>Besnoitia</taxon>
    </lineage>
</organism>
<dbReference type="Gene3D" id="3.30.1370.210">
    <property type="match status" value="1"/>
</dbReference>
<feature type="region of interest" description="Disordered" evidence="5">
    <location>
        <begin position="379"/>
        <end position="408"/>
    </location>
</feature>
<evidence type="ECO:0000256" key="5">
    <source>
        <dbReference type="SAM" id="MobiDB-lite"/>
    </source>
</evidence>
<evidence type="ECO:0000313" key="8">
    <source>
        <dbReference type="Proteomes" id="UP000224006"/>
    </source>
</evidence>
<evidence type="ECO:0000259" key="6">
    <source>
        <dbReference type="PROSITE" id="PS50103"/>
    </source>
</evidence>
<dbReference type="Pfam" id="PF00642">
    <property type="entry name" value="zf-CCCH"/>
    <property type="match status" value="1"/>
</dbReference>
<dbReference type="OrthoDB" id="345924at2759"/>
<feature type="region of interest" description="Disordered" evidence="5">
    <location>
        <begin position="72"/>
        <end position="102"/>
    </location>
</feature>
<feature type="compositionally biased region" description="Polar residues" evidence="5">
    <location>
        <begin position="1013"/>
        <end position="1028"/>
    </location>
</feature>
<feature type="region of interest" description="Disordered" evidence="5">
    <location>
        <begin position="1125"/>
        <end position="1149"/>
    </location>
</feature>
<name>A0A2A9M843_BESBE</name>
<feature type="zinc finger region" description="C3H1-type" evidence="4">
    <location>
        <begin position="836"/>
        <end position="863"/>
    </location>
</feature>
<evidence type="ECO:0000256" key="1">
    <source>
        <dbReference type="ARBA" id="ARBA00022723"/>
    </source>
</evidence>
<feature type="region of interest" description="Disordered" evidence="5">
    <location>
        <begin position="1209"/>
        <end position="1238"/>
    </location>
</feature>
<feature type="compositionally biased region" description="Polar residues" evidence="5">
    <location>
        <begin position="939"/>
        <end position="949"/>
    </location>
</feature>
<dbReference type="KEGG" id="bbes:BESB_066810"/>
<feature type="compositionally biased region" description="Polar residues" evidence="5">
    <location>
        <begin position="901"/>
        <end position="914"/>
    </location>
</feature>
<dbReference type="AlphaFoldDB" id="A0A2A9M843"/>
<feature type="zinc finger region" description="C3H1-type" evidence="4">
    <location>
        <begin position="803"/>
        <end position="830"/>
    </location>
</feature>
<feature type="region of interest" description="Disordered" evidence="5">
    <location>
        <begin position="920"/>
        <end position="949"/>
    </location>
</feature>
<dbReference type="GeneID" id="40311607"/>
<feature type="region of interest" description="Disordered" evidence="5">
    <location>
        <begin position="475"/>
        <end position="532"/>
    </location>
</feature>
<evidence type="ECO:0000313" key="7">
    <source>
        <dbReference type="EMBL" id="PFH34648.1"/>
    </source>
</evidence>
<feature type="domain" description="C3H1-type" evidence="6">
    <location>
        <begin position="836"/>
        <end position="863"/>
    </location>
</feature>
<feature type="region of interest" description="Disordered" evidence="5">
    <location>
        <begin position="895"/>
        <end position="914"/>
    </location>
</feature>
<sequence>MPRLRDGGAMQTATRSHQLIARSLPAACLGASSPGNQDEMEAHAHVQQFQAPGEWARGGTGSEWFSRTTEAEAGVTALGDSKPQPEDATCELPQTGTTHAEHGHYDENSSICSFDATAGLRGAACGLGPSEMPCSSSSTLTTTSTLPPSPIRAPRVACWESVCGQTCSFELSYGSSREAMAADMVPIQHCVQVAQGASSAAELRPSPSLSLTSGAFAAAGQSVSGSRIISENRHVDADQNDPSQLCTGLRDYSSGNVCMAGPDTAPCNFPHLFPPPSSENIICTQDAETSVAMGQPIQPPISSWPGYRGESAVPQLVTGTWGVAAYGELDLGPSGSDWQSVMAGSHFPVSPTTCHQRDNVADHSMPLMRAEASGALNIKAPAGAGSGDPPGGTAPPSSPSTRPGSVCQSHFEPEKVFLAAGLIPSRCSGSVGPSRSDEARAENDSLVELSSDSNRPATERLEAYARQRFDELQTGASSGTSCRLAEQRALSGAATPSQRGRSWSSIQKRETPETGSSYRNGSEPEGVPLTSCADVASPTVSHMDLGADRILGCRASFGQLPPLSSPHYNTRSARLIDVSAGAGRGVFSEKRNGSYGAGVNAWDAFAQDGNCVSNGTGAASDTITEDGETLTCEGTESSPSQTSRNSVFSCPTSVTEGCNGLAETGCMFAAGANGSMTMQAALVTSSNAGAAGGSNLLLPDKTVWHELEERLAVAATAATIRTSCGSTLAPIVPSGSEAGQDAAISSATTILHDMDRRNAAVVAEGSIRGHGPCIIQRTDGSLLRTKGIAPQDPNKRVFRRLMFSKTKICPWFEQGKCLRGDLCNYAHSRGELRVLPVAKKLCLSYLKVGRCSNPHCSFAHSAEEVEDSKKMKQGTPWQWRHFDEAAALWGQGLAPRATAPDTRNSSRLVKTSQITSTRPLRATAGRSVLTPAGSGMRPNESSITGSEGLSSCSTSTALTGCPLQLVNSQCFEPDACDVLRSGETTQYDRVQSSSLSGFMPALDSGDIFPSYWSSGPTKGSNRSNSRSLGATRPGGGRMLERALKRNESRALSDDMLTSQFHSIILDAGSPAARVNDSLYGADSDAAVVVPERSPALGWDRRCGGNAGGVKDASARAYIPVLTSSEAEDESTEHVVQRSSMVDPSTKEDPGSLKSDIVLALLCQQLKNLIGRIYGVEGVLSDLADKGPPAPAVEGKANTVCVDGKRPIDSRRHWVNDSSGENVIDEPQAGGGHRGESSA</sequence>
<dbReference type="VEuPathDB" id="ToxoDB:BESB_066810"/>
<proteinExistence type="predicted"/>
<dbReference type="EMBL" id="NWUJ01000006">
    <property type="protein sequence ID" value="PFH34648.1"/>
    <property type="molecule type" value="Genomic_DNA"/>
</dbReference>
<dbReference type="SUPFAM" id="SSF90229">
    <property type="entry name" value="CCCH zinc finger"/>
    <property type="match status" value="1"/>
</dbReference>
<dbReference type="GO" id="GO:0008270">
    <property type="term" value="F:zinc ion binding"/>
    <property type="evidence" value="ECO:0007669"/>
    <property type="project" value="UniProtKB-KW"/>
</dbReference>
<keyword evidence="3 4" id="KW-0862">Zinc</keyword>
<dbReference type="PROSITE" id="PS50103">
    <property type="entry name" value="ZF_C3H1"/>
    <property type="match status" value="2"/>
</dbReference>
<evidence type="ECO:0000256" key="4">
    <source>
        <dbReference type="PROSITE-ProRule" id="PRU00723"/>
    </source>
</evidence>
<gene>
    <name evidence="7" type="ORF">BESB_066810</name>
</gene>
<feature type="region of interest" description="Disordered" evidence="5">
    <location>
        <begin position="427"/>
        <end position="457"/>
    </location>
</feature>
<dbReference type="Proteomes" id="UP000224006">
    <property type="component" value="Chromosome VI"/>
</dbReference>